<sequence>MTKWLVRLLGAVGGGAVGGAVGGVFGWVFITIWTVVFSRVPLKHAWDYTQREASQALFTLGVVAAGALVGLICGAAWGARVAVRWRERGRPRRPGQENAAPGPGRRAG</sequence>
<gene>
    <name evidence="3" type="ORF">LCGC14_2900990</name>
</gene>
<evidence type="ECO:0000313" key="3">
    <source>
        <dbReference type="EMBL" id="KKK72726.1"/>
    </source>
</evidence>
<protein>
    <submittedName>
        <fullName evidence="3">Uncharacterized protein</fullName>
    </submittedName>
</protein>
<keyword evidence="2" id="KW-1133">Transmembrane helix</keyword>
<feature type="transmembrane region" description="Helical" evidence="2">
    <location>
        <begin position="12"/>
        <end position="36"/>
    </location>
</feature>
<feature type="region of interest" description="Disordered" evidence="1">
    <location>
        <begin position="88"/>
        <end position="108"/>
    </location>
</feature>
<name>A0A0F9AKJ8_9ZZZZ</name>
<proteinExistence type="predicted"/>
<evidence type="ECO:0000256" key="2">
    <source>
        <dbReference type="SAM" id="Phobius"/>
    </source>
</evidence>
<comment type="caution">
    <text evidence="3">The sequence shown here is derived from an EMBL/GenBank/DDBJ whole genome shotgun (WGS) entry which is preliminary data.</text>
</comment>
<feature type="transmembrane region" description="Helical" evidence="2">
    <location>
        <begin position="56"/>
        <end position="83"/>
    </location>
</feature>
<organism evidence="3">
    <name type="scientific">marine sediment metagenome</name>
    <dbReference type="NCBI Taxonomy" id="412755"/>
    <lineage>
        <taxon>unclassified sequences</taxon>
        <taxon>metagenomes</taxon>
        <taxon>ecological metagenomes</taxon>
    </lineage>
</organism>
<accession>A0A0F9AKJ8</accession>
<keyword evidence="2" id="KW-0812">Transmembrane</keyword>
<dbReference type="AlphaFoldDB" id="A0A0F9AKJ8"/>
<keyword evidence="2" id="KW-0472">Membrane</keyword>
<dbReference type="EMBL" id="LAZR01057113">
    <property type="protein sequence ID" value="KKK72726.1"/>
    <property type="molecule type" value="Genomic_DNA"/>
</dbReference>
<evidence type="ECO:0000256" key="1">
    <source>
        <dbReference type="SAM" id="MobiDB-lite"/>
    </source>
</evidence>
<reference evidence="3" key="1">
    <citation type="journal article" date="2015" name="Nature">
        <title>Complex archaea that bridge the gap between prokaryotes and eukaryotes.</title>
        <authorList>
            <person name="Spang A."/>
            <person name="Saw J.H."/>
            <person name="Jorgensen S.L."/>
            <person name="Zaremba-Niedzwiedzka K."/>
            <person name="Martijn J."/>
            <person name="Lind A.E."/>
            <person name="van Eijk R."/>
            <person name="Schleper C."/>
            <person name="Guy L."/>
            <person name="Ettema T.J."/>
        </authorList>
    </citation>
    <scope>NUCLEOTIDE SEQUENCE</scope>
</reference>